<feature type="domain" description="RNA polymerase sigma factor 70 region 4 type 2" evidence="7">
    <location>
        <begin position="115"/>
        <end position="165"/>
    </location>
</feature>
<name>A0ABN2HKA6_9ACTN</name>
<feature type="domain" description="RNA polymerase sigma-70 region 2" evidence="6">
    <location>
        <begin position="29"/>
        <end position="85"/>
    </location>
</feature>
<keyword evidence="5" id="KW-0804">Transcription</keyword>
<dbReference type="InterPro" id="IPR007627">
    <property type="entry name" value="RNA_pol_sigma70_r2"/>
</dbReference>
<keyword evidence="3" id="KW-0731">Sigma factor</keyword>
<evidence type="ECO:0000256" key="4">
    <source>
        <dbReference type="ARBA" id="ARBA00023125"/>
    </source>
</evidence>
<evidence type="ECO:0000256" key="3">
    <source>
        <dbReference type="ARBA" id="ARBA00023082"/>
    </source>
</evidence>
<dbReference type="PANTHER" id="PTHR43133:SF51">
    <property type="entry name" value="RNA POLYMERASE SIGMA FACTOR"/>
    <property type="match status" value="1"/>
</dbReference>
<dbReference type="InterPro" id="IPR014284">
    <property type="entry name" value="RNA_pol_sigma-70_dom"/>
</dbReference>
<keyword evidence="9" id="KW-1185">Reference proteome</keyword>
<dbReference type="EMBL" id="BAAANY010000017">
    <property type="protein sequence ID" value="GAA1689406.1"/>
    <property type="molecule type" value="Genomic_DNA"/>
</dbReference>
<reference evidence="8 9" key="1">
    <citation type="journal article" date="2019" name="Int. J. Syst. Evol. Microbiol.">
        <title>The Global Catalogue of Microorganisms (GCM) 10K type strain sequencing project: providing services to taxonomists for standard genome sequencing and annotation.</title>
        <authorList>
            <consortium name="The Broad Institute Genomics Platform"/>
            <consortium name="The Broad Institute Genome Sequencing Center for Infectious Disease"/>
            <person name="Wu L."/>
            <person name="Ma J."/>
        </authorList>
    </citation>
    <scope>NUCLEOTIDE SEQUENCE [LARGE SCALE GENOMIC DNA]</scope>
    <source>
        <strain evidence="8 9">JCM 14718</strain>
    </source>
</reference>
<dbReference type="Proteomes" id="UP001500618">
    <property type="component" value="Unassembled WGS sequence"/>
</dbReference>
<dbReference type="Pfam" id="PF04542">
    <property type="entry name" value="Sigma70_r2"/>
    <property type="match status" value="1"/>
</dbReference>
<comment type="caution">
    <text evidence="8">The sequence shown here is derived from an EMBL/GenBank/DDBJ whole genome shotgun (WGS) entry which is preliminary data.</text>
</comment>
<dbReference type="Gene3D" id="1.10.10.10">
    <property type="entry name" value="Winged helix-like DNA-binding domain superfamily/Winged helix DNA-binding domain"/>
    <property type="match status" value="1"/>
</dbReference>
<keyword evidence="2" id="KW-0805">Transcription regulation</keyword>
<dbReference type="PANTHER" id="PTHR43133">
    <property type="entry name" value="RNA POLYMERASE ECF-TYPE SIGMA FACTO"/>
    <property type="match status" value="1"/>
</dbReference>
<accession>A0ABN2HKA6</accession>
<dbReference type="InterPro" id="IPR039425">
    <property type="entry name" value="RNA_pol_sigma-70-like"/>
</dbReference>
<comment type="similarity">
    <text evidence="1">Belongs to the sigma-70 factor family. ECF subfamily.</text>
</comment>
<evidence type="ECO:0000259" key="6">
    <source>
        <dbReference type="Pfam" id="PF04542"/>
    </source>
</evidence>
<evidence type="ECO:0000259" key="7">
    <source>
        <dbReference type="Pfam" id="PF08281"/>
    </source>
</evidence>
<evidence type="ECO:0000256" key="5">
    <source>
        <dbReference type="ARBA" id="ARBA00023163"/>
    </source>
</evidence>
<dbReference type="SUPFAM" id="SSF88659">
    <property type="entry name" value="Sigma3 and sigma4 domains of RNA polymerase sigma factors"/>
    <property type="match status" value="1"/>
</dbReference>
<dbReference type="SUPFAM" id="SSF88946">
    <property type="entry name" value="Sigma2 domain of RNA polymerase sigma factors"/>
    <property type="match status" value="1"/>
</dbReference>
<dbReference type="InterPro" id="IPR013324">
    <property type="entry name" value="RNA_pol_sigma_r3/r4-like"/>
</dbReference>
<protein>
    <submittedName>
        <fullName evidence="8">Sigma-70 family RNA polymerase sigma factor</fullName>
    </submittedName>
</protein>
<dbReference type="RefSeq" id="WP_344312162.1">
    <property type="nucleotide sequence ID" value="NZ_BAAANY010000017.1"/>
</dbReference>
<evidence type="ECO:0000256" key="1">
    <source>
        <dbReference type="ARBA" id="ARBA00010641"/>
    </source>
</evidence>
<dbReference type="InterPro" id="IPR013325">
    <property type="entry name" value="RNA_pol_sigma_r2"/>
</dbReference>
<sequence length="171" mass="18832">MPNWVSEQLVESAKRGHVESISAVVYGAHPHVQRFARTLCATPEDAEDAAQEALLILYRKIGTLRASGALASWVFRIVRNECVRLSRLMLQSHSVEPHAMLNPEDEVLARLESDRVAAVIAALPDLQRRVLIMRDVQGYSGQMAADALGLSLAAMKSQLHRARLAVRDSLG</sequence>
<evidence type="ECO:0000256" key="2">
    <source>
        <dbReference type="ARBA" id="ARBA00023015"/>
    </source>
</evidence>
<dbReference type="CDD" id="cd06171">
    <property type="entry name" value="Sigma70_r4"/>
    <property type="match status" value="1"/>
</dbReference>
<dbReference type="InterPro" id="IPR013249">
    <property type="entry name" value="RNA_pol_sigma70_r4_t2"/>
</dbReference>
<gene>
    <name evidence="8" type="ORF">GCM10009765_43460</name>
</gene>
<proteinExistence type="inferred from homology"/>
<keyword evidence="4" id="KW-0238">DNA-binding</keyword>
<evidence type="ECO:0000313" key="9">
    <source>
        <dbReference type="Proteomes" id="UP001500618"/>
    </source>
</evidence>
<dbReference type="InterPro" id="IPR036388">
    <property type="entry name" value="WH-like_DNA-bd_sf"/>
</dbReference>
<organism evidence="8 9">
    <name type="scientific">Fodinicola feengrottensis</name>
    <dbReference type="NCBI Taxonomy" id="435914"/>
    <lineage>
        <taxon>Bacteria</taxon>
        <taxon>Bacillati</taxon>
        <taxon>Actinomycetota</taxon>
        <taxon>Actinomycetes</taxon>
        <taxon>Mycobacteriales</taxon>
        <taxon>Fodinicola</taxon>
    </lineage>
</organism>
<evidence type="ECO:0000313" key="8">
    <source>
        <dbReference type="EMBL" id="GAA1689406.1"/>
    </source>
</evidence>
<dbReference type="Gene3D" id="1.10.1740.10">
    <property type="match status" value="1"/>
</dbReference>
<dbReference type="Pfam" id="PF08281">
    <property type="entry name" value="Sigma70_r4_2"/>
    <property type="match status" value="1"/>
</dbReference>
<dbReference type="NCBIfam" id="TIGR02937">
    <property type="entry name" value="sigma70-ECF"/>
    <property type="match status" value="1"/>
</dbReference>